<dbReference type="PANTHER" id="PTHR21666">
    <property type="entry name" value="PEPTIDASE-RELATED"/>
    <property type="match status" value="1"/>
</dbReference>
<keyword evidence="4" id="KW-0378">Hydrolase</keyword>
<reference evidence="8 9" key="1">
    <citation type="submission" date="2013-09" db="EMBL/GenBank/DDBJ databases">
        <title>Whole genome shotgun sequence of Novosphingobium tardaugens NBRC 16725.</title>
        <authorList>
            <person name="Isaki S."/>
            <person name="Hosoyama A."/>
            <person name="Tsuchikane K."/>
            <person name="Katsumata H."/>
            <person name="Ando Y."/>
            <person name="Yamazaki S."/>
            <person name="Fujita N."/>
        </authorList>
    </citation>
    <scope>NUCLEOTIDE SEQUENCE [LARGE SCALE GENOMIC DNA]</scope>
    <source>
        <strain evidence="8 9">NBRC 16725</strain>
    </source>
</reference>
<comment type="cofactor">
    <cofactor evidence="1">
        <name>Zn(2+)</name>
        <dbReference type="ChEBI" id="CHEBI:29105"/>
    </cofactor>
</comment>
<evidence type="ECO:0000256" key="5">
    <source>
        <dbReference type="ARBA" id="ARBA00022833"/>
    </source>
</evidence>
<dbReference type="SUPFAM" id="SSF51261">
    <property type="entry name" value="Duplicated hybrid motif"/>
    <property type="match status" value="1"/>
</dbReference>
<evidence type="ECO:0000256" key="1">
    <source>
        <dbReference type="ARBA" id="ARBA00001947"/>
    </source>
</evidence>
<gene>
    <name evidence="8" type="ORF">NT2_09_00600</name>
</gene>
<evidence type="ECO:0000256" key="2">
    <source>
        <dbReference type="ARBA" id="ARBA00022670"/>
    </source>
</evidence>
<dbReference type="PANTHER" id="PTHR21666:SF288">
    <property type="entry name" value="CELL DIVISION PROTEIN YTFB"/>
    <property type="match status" value="1"/>
</dbReference>
<keyword evidence="9" id="KW-1185">Reference proteome</keyword>
<organism evidence="8 9">
    <name type="scientific">Caenibius tardaugens NBRC 16725</name>
    <dbReference type="NCBI Taxonomy" id="1219035"/>
    <lineage>
        <taxon>Bacteria</taxon>
        <taxon>Pseudomonadati</taxon>
        <taxon>Pseudomonadota</taxon>
        <taxon>Alphaproteobacteria</taxon>
        <taxon>Sphingomonadales</taxon>
        <taxon>Erythrobacteraceae</taxon>
        <taxon>Caenibius</taxon>
    </lineage>
</organism>
<name>U2YP90_9SPHN</name>
<evidence type="ECO:0000256" key="6">
    <source>
        <dbReference type="ARBA" id="ARBA00023049"/>
    </source>
</evidence>
<evidence type="ECO:0000256" key="4">
    <source>
        <dbReference type="ARBA" id="ARBA00022801"/>
    </source>
</evidence>
<sequence>MQAMPELTQAVMPMPMPMAVRAIPQRRAQRTALPHLSSRFGYRMHPILGRRALHAGIDIPGPMGSPVQASAGGVVSFAGRSGGYGAMVEIDHGNGLRTRYAHLSRLGVRGGMLVNTGDTIGLMGASGRATGSHLHFEVRVHGRATDPLDWLGQTFPRAALRVREFAAVGGAWVPSEPHLSDYARARHEQGSSMGKGL</sequence>
<evidence type="ECO:0000313" key="8">
    <source>
        <dbReference type="EMBL" id="GAD50452.1"/>
    </source>
</evidence>
<dbReference type="eggNOG" id="COG0739">
    <property type="taxonomic scope" value="Bacteria"/>
</dbReference>
<feature type="domain" description="M23ase beta-sheet core" evidence="7">
    <location>
        <begin position="53"/>
        <end position="147"/>
    </location>
</feature>
<dbReference type="Pfam" id="PF01551">
    <property type="entry name" value="Peptidase_M23"/>
    <property type="match status" value="1"/>
</dbReference>
<keyword evidence="5" id="KW-0862">Zinc</keyword>
<proteinExistence type="predicted"/>
<evidence type="ECO:0000259" key="7">
    <source>
        <dbReference type="Pfam" id="PF01551"/>
    </source>
</evidence>
<dbReference type="Gene3D" id="2.70.70.10">
    <property type="entry name" value="Glucose Permease (Domain IIA)"/>
    <property type="match status" value="1"/>
</dbReference>
<evidence type="ECO:0000313" key="9">
    <source>
        <dbReference type="Proteomes" id="UP000016568"/>
    </source>
</evidence>
<dbReference type="AlphaFoldDB" id="U2YP90"/>
<keyword evidence="2" id="KW-0645">Protease</keyword>
<keyword evidence="3" id="KW-0479">Metal-binding</keyword>
<dbReference type="GO" id="GO:0004222">
    <property type="term" value="F:metalloendopeptidase activity"/>
    <property type="evidence" value="ECO:0007669"/>
    <property type="project" value="TreeGrafter"/>
</dbReference>
<evidence type="ECO:0000256" key="3">
    <source>
        <dbReference type="ARBA" id="ARBA00022723"/>
    </source>
</evidence>
<dbReference type="InterPro" id="IPR016047">
    <property type="entry name" value="M23ase_b-sheet_dom"/>
</dbReference>
<protein>
    <recommendedName>
        <fullName evidence="7">M23ase beta-sheet core domain-containing protein</fullName>
    </recommendedName>
</protein>
<keyword evidence="6" id="KW-0482">Metalloprotease</keyword>
<accession>U2YP90</accession>
<dbReference type="GO" id="GO:0046872">
    <property type="term" value="F:metal ion binding"/>
    <property type="evidence" value="ECO:0007669"/>
    <property type="project" value="UniProtKB-KW"/>
</dbReference>
<comment type="caution">
    <text evidence="8">The sequence shown here is derived from an EMBL/GenBank/DDBJ whole genome shotgun (WGS) entry which is preliminary data.</text>
</comment>
<dbReference type="Proteomes" id="UP000016568">
    <property type="component" value="Unassembled WGS sequence"/>
</dbReference>
<dbReference type="InterPro" id="IPR011055">
    <property type="entry name" value="Dup_hybrid_motif"/>
</dbReference>
<dbReference type="EMBL" id="BASZ01000009">
    <property type="protein sequence ID" value="GAD50452.1"/>
    <property type="molecule type" value="Genomic_DNA"/>
</dbReference>
<dbReference type="CDD" id="cd12797">
    <property type="entry name" value="M23_peptidase"/>
    <property type="match status" value="1"/>
</dbReference>
<dbReference type="InterPro" id="IPR050570">
    <property type="entry name" value="Cell_wall_metabolism_enzyme"/>
</dbReference>
<dbReference type="GO" id="GO:0006508">
    <property type="term" value="P:proteolysis"/>
    <property type="evidence" value="ECO:0007669"/>
    <property type="project" value="UniProtKB-KW"/>
</dbReference>